<evidence type="ECO:0000256" key="2">
    <source>
        <dbReference type="SAM" id="SignalP"/>
    </source>
</evidence>
<organism evidence="3 4">
    <name type="scientific">Candidatus Enterocloster excrementipullorum</name>
    <dbReference type="NCBI Taxonomy" id="2838559"/>
    <lineage>
        <taxon>Bacteria</taxon>
        <taxon>Bacillati</taxon>
        <taxon>Bacillota</taxon>
        <taxon>Clostridia</taxon>
        <taxon>Lachnospirales</taxon>
        <taxon>Lachnospiraceae</taxon>
        <taxon>Enterocloster</taxon>
    </lineage>
</organism>
<feature type="region of interest" description="Disordered" evidence="1">
    <location>
        <begin position="21"/>
        <end position="96"/>
    </location>
</feature>
<feature type="compositionally biased region" description="Low complexity" evidence="1">
    <location>
        <begin position="73"/>
        <end position="92"/>
    </location>
</feature>
<evidence type="ECO:0000313" key="4">
    <source>
        <dbReference type="Proteomes" id="UP000823910"/>
    </source>
</evidence>
<protein>
    <recommendedName>
        <fullName evidence="5">Lipoprotein</fullName>
    </recommendedName>
</protein>
<evidence type="ECO:0000256" key="1">
    <source>
        <dbReference type="SAM" id="MobiDB-lite"/>
    </source>
</evidence>
<sequence>MKKMKVLAAVIAMGLLAAGCGQSAEQETAPMESIEETAEQETIEIETEETEETTAQEENLPEETEEASEAKETQPAQTQQETGAQTEAQSAENEAAAGGYEDNFAVDSAAAAEFAGKIKTAVAEKNLEKLADLTAFPVYVGFKDGGTPVESRDEFLALGADKIFTQELVDSVAAADENALSPSMAGFVLSDGSKANIIFAVNEGELTIVGINY</sequence>
<dbReference type="PROSITE" id="PS51257">
    <property type="entry name" value="PROKAR_LIPOPROTEIN"/>
    <property type="match status" value="1"/>
</dbReference>
<evidence type="ECO:0008006" key="5">
    <source>
        <dbReference type="Google" id="ProtNLM"/>
    </source>
</evidence>
<reference evidence="3" key="1">
    <citation type="journal article" date="2021" name="PeerJ">
        <title>Extensive microbial diversity within the chicken gut microbiome revealed by metagenomics and culture.</title>
        <authorList>
            <person name="Gilroy R."/>
            <person name="Ravi A."/>
            <person name="Getino M."/>
            <person name="Pursley I."/>
            <person name="Horton D.L."/>
            <person name="Alikhan N.F."/>
            <person name="Baker D."/>
            <person name="Gharbi K."/>
            <person name="Hall N."/>
            <person name="Watson M."/>
            <person name="Adriaenssens E.M."/>
            <person name="Foster-Nyarko E."/>
            <person name="Jarju S."/>
            <person name="Secka A."/>
            <person name="Antonio M."/>
            <person name="Oren A."/>
            <person name="Chaudhuri R.R."/>
            <person name="La Ragione R."/>
            <person name="Hildebrand F."/>
            <person name="Pallen M.J."/>
        </authorList>
    </citation>
    <scope>NUCLEOTIDE SEQUENCE</scope>
    <source>
        <strain evidence="3">CHK180-15479</strain>
    </source>
</reference>
<dbReference type="AlphaFoldDB" id="A0A9D2MYC0"/>
<feature type="compositionally biased region" description="Acidic residues" evidence="1">
    <location>
        <begin position="33"/>
        <end position="67"/>
    </location>
</feature>
<reference evidence="3" key="2">
    <citation type="submission" date="2021-04" db="EMBL/GenBank/DDBJ databases">
        <authorList>
            <person name="Gilroy R."/>
        </authorList>
    </citation>
    <scope>NUCLEOTIDE SEQUENCE</scope>
    <source>
        <strain evidence="3">CHK180-15479</strain>
    </source>
</reference>
<dbReference type="EMBL" id="DWWT01000002">
    <property type="protein sequence ID" value="HJC04681.1"/>
    <property type="molecule type" value="Genomic_DNA"/>
</dbReference>
<feature type="signal peptide" evidence="2">
    <location>
        <begin position="1"/>
        <end position="23"/>
    </location>
</feature>
<name>A0A9D2MYC0_9FIRM</name>
<gene>
    <name evidence="3" type="ORF">H9704_00730</name>
</gene>
<accession>A0A9D2MYC0</accession>
<comment type="caution">
    <text evidence="3">The sequence shown here is derived from an EMBL/GenBank/DDBJ whole genome shotgun (WGS) entry which is preliminary data.</text>
</comment>
<feature type="chain" id="PRO_5038963428" description="Lipoprotein" evidence="2">
    <location>
        <begin position="24"/>
        <end position="213"/>
    </location>
</feature>
<evidence type="ECO:0000313" key="3">
    <source>
        <dbReference type="EMBL" id="HJC04681.1"/>
    </source>
</evidence>
<dbReference type="Proteomes" id="UP000823910">
    <property type="component" value="Unassembled WGS sequence"/>
</dbReference>
<keyword evidence="2" id="KW-0732">Signal</keyword>
<proteinExistence type="predicted"/>